<proteinExistence type="predicted"/>
<protein>
    <recommendedName>
        <fullName evidence="2">DUF6259 domain-containing protein</fullName>
    </recommendedName>
</protein>
<dbReference type="AlphaFoldDB" id="A0A7S2SCB5"/>
<dbReference type="InterPro" id="IPR046226">
    <property type="entry name" value="DUF6259"/>
</dbReference>
<evidence type="ECO:0000313" key="3">
    <source>
        <dbReference type="EMBL" id="CAD9695932.1"/>
    </source>
</evidence>
<evidence type="ECO:0000259" key="2">
    <source>
        <dbReference type="Pfam" id="PF19773"/>
    </source>
</evidence>
<feature type="domain" description="DUF6259" evidence="2">
    <location>
        <begin position="236"/>
        <end position="554"/>
    </location>
</feature>
<feature type="signal peptide" evidence="1">
    <location>
        <begin position="1"/>
        <end position="20"/>
    </location>
</feature>
<dbReference type="Pfam" id="PF19773">
    <property type="entry name" value="DUF6259"/>
    <property type="match status" value="1"/>
</dbReference>
<keyword evidence="1" id="KW-0732">Signal</keyword>
<reference evidence="3" key="1">
    <citation type="submission" date="2021-01" db="EMBL/GenBank/DDBJ databases">
        <authorList>
            <person name="Corre E."/>
            <person name="Pelletier E."/>
            <person name="Niang G."/>
            <person name="Scheremetjew M."/>
            <person name="Finn R."/>
            <person name="Kale V."/>
            <person name="Holt S."/>
            <person name="Cochrane G."/>
            <person name="Meng A."/>
            <person name="Brown T."/>
            <person name="Cohen L."/>
        </authorList>
    </citation>
    <scope>NUCLEOTIDE SEQUENCE</scope>
    <source>
        <strain evidence="3">NY070348D</strain>
    </source>
</reference>
<feature type="chain" id="PRO_5031378400" description="DUF6259 domain-containing protein" evidence="1">
    <location>
        <begin position="21"/>
        <end position="748"/>
    </location>
</feature>
<name>A0A7S2SCB5_9STRA</name>
<organism evidence="3">
    <name type="scientific">Mucochytrium quahogii</name>
    <dbReference type="NCBI Taxonomy" id="96639"/>
    <lineage>
        <taxon>Eukaryota</taxon>
        <taxon>Sar</taxon>
        <taxon>Stramenopiles</taxon>
        <taxon>Bigyra</taxon>
        <taxon>Labyrinthulomycetes</taxon>
        <taxon>Thraustochytrida</taxon>
        <taxon>Thraustochytriidae</taxon>
        <taxon>Mucochytrium</taxon>
    </lineage>
</organism>
<sequence length="748" mass="83170">MIGVLLLVWVGACLCPSVRAGVCFETNHTRTGFGTIVQVTRGEGCSGEVVVDSTEAQAAPIWEAEFRQGKSKLKLTSRTNATLKYVNRGRKIKEFQWLNMQIGEGLVDVRVVATETSNGGQSLIFAANLTGNTTWKLWNWGINVAARSSVDEYGIFQNYGFGNVHNCSNSNGCQAFFGTYPGEAATMQCLSMWNRHGGVYVGAHDETFATKVFGYSAGSHFSVKQDVPDPNTTLIFRSKYSLVIEPFRGDWYDMTQIYRKFAVNVLGTKNVKPFSKRTDLPGWLETTSVWVNSHWQEHDVFSKTGGDPTVVENRVNNIIKRFNLNGSLGLHWYEWDDLGYKHGSQYENCTSDYCGFDTNYPEYFPARSDFGKVVHRLRQKGIVVAPYINGRIFDMGTKSWNGQNITAAATQEDGARYEESYGSHASFAVMCPASATWQDILATTVSRLASEFSVDMVYIDQIGAAGPKQCCSGKAHNHSNHGGHYWATGQNTMANKAKHNSNGILLMTEGLAESYIPSIDYFLPLQSSSVPYTGAIHVVPAFPAVYGGFYAAAGSKFYTQDLAQDPDQFTAKLTKQYILGMHLGWFSLGGLHYSKSKDMALYDQLMSSKSDPAIAYLSKVEFAKQRLKNFFIYGRATKPLPGILPREDIMGSTWLNEQSSCLLITFATPFANFTSTSPTKFRISNTTDFGLEPNAHIFQVANLNITTGNWERTGLGLTQEAVEFQIQFKPRQVYATRICSHARNNWTP</sequence>
<dbReference type="EMBL" id="HBHK01019975">
    <property type="protein sequence ID" value="CAD9695932.1"/>
    <property type="molecule type" value="Transcribed_RNA"/>
</dbReference>
<evidence type="ECO:0000256" key="1">
    <source>
        <dbReference type="SAM" id="SignalP"/>
    </source>
</evidence>
<accession>A0A7S2SCB5</accession>
<gene>
    <name evidence="3" type="ORF">QSP1433_LOCUS12661</name>
</gene>